<reference evidence="3" key="1">
    <citation type="submission" date="2012-05" db="EMBL/GenBank/DDBJ databases">
        <authorList>
            <person name="McIlroy S."/>
        </authorList>
    </citation>
    <scope>NUCLEOTIDE SEQUENCE</scope>
    <source>
        <strain evidence="3">Ben 74</strain>
    </source>
</reference>
<keyword evidence="2" id="KW-0732">Signal</keyword>
<feature type="signal peptide" evidence="2">
    <location>
        <begin position="1"/>
        <end position="35"/>
    </location>
</feature>
<dbReference type="InterPro" id="IPR006311">
    <property type="entry name" value="TAT_signal"/>
</dbReference>
<feature type="chain" id="PRO_5007376610" description="Intracellular proteinase inhibitor BsuPI domain-containing protein" evidence="2">
    <location>
        <begin position="36"/>
        <end position="232"/>
    </location>
</feature>
<evidence type="ECO:0000256" key="1">
    <source>
        <dbReference type="SAM" id="MobiDB-lite"/>
    </source>
</evidence>
<comment type="caution">
    <text evidence="3">The sequence shown here is derived from an EMBL/GenBank/DDBJ whole genome shotgun (WGS) entry which is preliminary data.</text>
</comment>
<gene>
    <name evidence="3" type="ORF">BN13_1420007</name>
    <name evidence="4" type="ORF">BN13_1970001</name>
</gene>
<dbReference type="STRING" id="1193518.BN13_1420007"/>
<dbReference type="EMBL" id="CAJC01000049">
    <property type="protein sequence ID" value="CCI52087.1"/>
    <property type="molecule type" value="Genomic_DNA"/>
</dbReference>
<evidence type="ECO:0000313" key="3">
    <source>
        <dbReference type="EMBL" id="CCI52087.1"/>
    </source>
</evidence>
<feature type="compositionally biased region" description="Low complexity" evidence="1">
    <location>
        <begin position="31"/>
        <end position="56"/>
    </location>
</feature>
<dbReference type="AlphaFoldDB" id="A0A077MB63"/>
<dbReference type="Proteomes" id="UP000035720">
    <property type="component" value="Unassembled WGS sequence"/>
</dbReference>
<sequence length="232" mass="23257">MLSFLVGMSRRRRLVAASALAVVMLAGGCSSGESSAPGGGTSSANAAGSTEATGAGVDSPSDSPSESAGGSGTGGTSAAAVDVTGTPLPVLASRTGQSDTTPVTVSLNEVRAAGKLMTVTWSVRNDGQEPWRVGDFFFSGRYAHGWTDQLGSELVGVASGVYVLDAVSARRYLPAQDKDGNCVCTSNTAAIEVVPGASTVLQAVFQAPPPKVATVQVVLPNIGPFDAVPVAR</sequence>
<name>A0A077MB63_9MICO</name>
<reference evidence="3 5" key="2">
    <citation type="journal article" date="2013" name="ISME J.">
        <title>A metabolic model for members of the genus Tetrasphaera involved in enhanced biological phosphorus removal.</title>
        <authorList>
            <person name="Kristiansen R."/>
            <person name="Nguyen H.T.T."/>
            <person name="Saunders A.M."/>
            <person name="Nielsen J.L."/>
            <person name="Wimmer R."/>
            <person name="Le V.Q."/>
            <person name="McIlroy S.J."/>
            <person name="Petrovski S."/>
            <person name="Seviour R.J."/>
            <person name="Calteau A."/>
            <person name="Nielsen K.L."/>
            <person name="Nielsen P.H."/>
        </authorList>
    </citation>
    <scope>NUCLEOTIDE SEQUENCE [LARGE SCALE GENOMIC DNA]</scope>
    <source>
        <strain evidence="3 5">Ben 74</strain>
    </source>
</reference>
<dbReference type="RefSeq" id="WP_162199987.1">
    <property type="nucleotide sequence ID" value="NZ_HF571038.1"/>
</dbReference>
<protein>
    <recommendedName>
        <fullName evidence="6">Intracellular proteinase inhibitor BsuPI domain-containing protein</fullName>
    </recommendedName>
</protein>
<evidence type="ECO:0000313" key="5">
    <source>
        <dbReference type="Proteomes" id="UP000035720"/>
    </source>
</evidence>
<dbReference type="EMBL" id="CAJC01000109">
    <property type="protein sequence ID" value="CCI52667.1"/>
    <property type="molecule type" value="Genomic_DNA"/>
</dbReference>
<accession>A0A077MB63</accession>
<evidence type="ECO:0000313" key="4">
    <source>
        <dbReference type="EMBL" id="CCI52667.1"/>
    </source>
</evidence>
<evidence type="ECO:0000256" key="2">
    <source>
        <dbReference type="SAM" id="SignalP"/>
    </source>
</evidence>
<organism evidence="3 5">
    <name type="scientific">Nostocoides jenkinsii Ben 74</name>
    <dbReference type="NCBI Taxonomy" id="1193518"/>
    <lineage>
        <taxon>Bacteria</taxon>
        <taxon>Bacillati</taxon>
        <taxon>Actinomycetota</taxon>
        <taxon>Actinomycetes</taxon>
        <taxon>Micrococcales</taxon>
        <taxon>Intrasporangiaceae</taxon>
        <taxon>Nostocoides</taxon>
    </lineage>
</organism>
<keyword evidence="5" id="KW-1185">Reference proteome</keyword>
<evidence type="ECO:0008006" key="6">
    <source>
        <dbReference type="Google" id="ProtNLM"/>
    </source>
</evidence>
<dbReference type="PROSITE" id="PS51318">
    <property type="entry name" value="TAT"/>
    <property type="match status" value="1"/>
</dbReference>
<proteinExistence type="predicted"/>
<feature type="region of interest" description="Disordered" evidence="1">
    <location>
        <begin position="31"/>
        <end position="80"/>
    </location>
</feature>